<dbReference type="InterPro" id="IPR000726">
    <property type="entry name" value="Glyco_hydro_19_cat"/>
</dbReference>
<dbReference type="Proteomes" id="UP000217257">
    <property type="component" value="Chromosome"/>
</dbReference>
<reference evidence="2 3" key="1">
    <citation type="submission" date="2017-06" db="EMBL/GenBank/DDBJ databases">
        <title>Sequencing and comparative analysis of myxobacterial genomes.</title>
        <authorList>
            <person name="Rupp O."/>
            <person name="Goesmann A."/>
            <person name="Sogaard-Andersen L."/>
        </authorList>
    </citation>
    <scope>NUCLEOTIDE SEQUENCE [LARGE SCALE GENOMIC DNA]</scope>
    <source>
        <strain evidence="2 3">DSM 52655</strain>
    </source>
</reference>
<dbReference type="SUPFAM" id="SSF53955">
    <property type="entry name" value="Lysozyme-like"/>
    <property type="match status" value="1"/>
</dbReference>
<dbReference type="EMBL" id="CP022098">
    <property type="protein sequence ID" value="ATB36283.1"/>
    <property type="molecule type" value="Genomic_DNA"/>
</dbReference>
<dbReference type="InterPro" id="IPR052354">
    <property type="entry name" value="Cell_Wall_Dynamics_Protein"/>
</dbReference>
<sequence length="202" mass="21416">MSRGAWLALVAAAVLGVGVLMWKGKDVVTLAQLRAVMPRLTEARAAELLPWLLAAMREAGVSTPARAAAFLAQLAHESGELRYFEELASGAAYEGRADLGNTQPGDGVRYKGRGPIQLTGRANYRAAGTALGLDLEGSPARVATPAVGFRTAAWYWRSRGLNELADAGRFDDITRRVNGGLNGKAERDAYHAKARAVLGVTA</sequence>
<protein>
    <recommendedName>
        <fullName evidence="1">Glycoside hydrolase family 19 catalytic domain-containing protein</fullName>
    </recommendedName>
</protein>
<name>A0A250IYB1_9BACT</name>
<dbReference type="PANTHER" id="PTHR34408:SF1">
    <property type="entry name" value="GLYCOSYL HYDROLASE FAMILY 19 DOMAIN-CONTAINING PROTEIN HI_1415"/>
    <property type="match status" value="1"/>
</dbReference>
<organism evidence="2 3">
    <name type="scientific">Cystobacter fuscus</name>
    <dbReference type="NCBI Taxonomy" id="43"/>
    <lineage>
        <taxon>Bacteria</taxon>
        <taxon>Pseudomonadati</taxon>
        <taxon>Myxococcota</taxon>
        <taxon>Myxococcia</taxon>
        <taxon>Myxococcales</taxon>
        <taxon>Cystobacterineae</taxon>
        <taxon>Archangiaceae</taxon>
        <taxon>Cystobacter</taxon>
    </lineage>
</organism>
<dbReference type="KEGG" id="cfus:CYFUS_001697"/>
<evidence type="ECO:0000313" key="2">
    <source>
        <dbReference type="EMBL" id="ATB36283.1"/>
    </source>
</evidence>
<dbReference type="Pfam" id="PF00182">
    <property type="entry name" value="Glyco_hydro_19"/>
    <property type="match status" value="1"/>
</dbReference>
<dbReference type="InterPro" id="IPR023346">
    <property type="entry name" value="Lysozyme-like_dom_sf"/>
</dbReference>
<proteinExistence type="predicted"/>
<evidence type="ECO:0000259" key="1">
    <source>
        <dbReference type="Pfam" id="PF00182"/>
    </source>
</evidence>
<accession>A0A250IYB1</accession>
<dbReference type="Gene3D" id="1.10.530.10">
    <property type="match status" value="1"/>
</dbReference>
<gene>
    <name evidence="2" type="ORF">CYFUS_001697</name>
</gene>
<feature type="domain" description="Glycoside hydrolase family 19 catalytic" evidence="1">
    <location>
        <begin position="105"/>
        <end position="158"/>
    </location>
</feature>
<dbReference type="GO" id="GO:0004568">
    <property type="term" value="F:chitinase activity"/>
    <property type="evidence" value="ECO:0007669"/>
    <property type="project" value="InterPro"/>
</dbReference>
<dbReference type="AlphaFoldDB" id="A0A250IYB1"/>
<dbReference type="RefSeq" id="WP_232537448.1">
    <property type="nucleotide sequence ID" value="NZ_CP022098.1"/>
</dbReference>
<dbReference type="GO" id="GO:0016998">
    <property type="term" value="P:cell wall macromolecule catabolic process"/>
    <property type="evidence" value="ECO:0007669"/>
    <property type="project" value="InterPro"/>
</dbReference>
<evidence type="ECO:0000313" key="3">
    <source>
        <dbReference type="Proteomes" id="UP000217257"/>
    </source>
</evidence>
<dbReference type="PANTHER" id="PTHR34408">
    <property type="entry name" value="FAMILY PROTEIN, PUTATIVE-RELATED"/>
    <property type="match status" value="1"/>
</dbReference>
<dbReference type="GO" id="GO:0006032">
    <property type="term" value="P:chitin catabolic process"/>
    <property type="evidence" value="ECO:0007669"/>
    <property type="project" value="InterPro"/>
</dbReference>